<dbReference type="Pfam" id="PF07608">
    <property type="entry name" value="DUF1571"/>
    <property type="match status" value="1"/>
</dbReference>
<evidence type="ECO:0000313" key="2">
    <source>
        <dbReference type="EMBL" id="BBO35308.1"/>
    </source>
</evidence>
<dbReference type="KEGG" id="lpav:PLANPX_4920"/>
<dbReference type="Proteomes" id="UP000326837">
    <property type="component" value="Chromosome"/>
</dbReference>
<keyword evidence="3" id="KW-1185">Reference proteome</keyword>
<evidence type="ECO:0000256" key="1">
    <source>
        <dbReference type="SAM" id="SignalP"/>
    </source>
</evidence>
<dbReference type="InterPro" id="IPR011465">
    <property type="entry name" value="DUF1571"/>
</dbReference>
<reference evidence="3" key="1">
    <citation type="submission" date="2019-10" db="EMBL/GenBank/DDBJ databases">
        <title>Lacipirellula parvula gen. nov., sp. nov., representing a lineage of planctomycetes widespread in freshwater anoxic habitats, and description of the family Lacipirellulaceae.</title>
        <authorList>
            <person name="Dedysh S.N."/>
            <person name="Kulichevskaya I.S."/>
            <person name="Beletsky A.V."/>
            <person name="Rakitin A.L."/>
            <person name="Mardanov A.V."/>
            <person name="Ivanova A.A."/>
            <person name="Saltykova V.X."/>
            <person name="Rijpstra W.I.C."/>
            <person name="Sinninghe Damste J.S."/>
            <person name="Ravin N.V."/>
        </authorList>
    </citation>
    <scope>NUCLEOTIDE SEQUENCE [LARGE SCALE GENOMIC DNA]</scope>
    <source>
        <strain evidence="3">PX69</strain>
    </source>
</reference>
<dbReference type="RefSeq" id="WP_152100713.1">
    <property type="nucleotide sequence ID" value="NZ_AP021861.1"/>
</dbReference>
<feature type="signal peptide" evidence="1">
    <location>
        <begin position="1"/>
        <end position="31"/>
    </location>
</feature>
<keyword evidence="1" id="KW-0732">Signal</keyword>
<dbReference type="AlphaFoldDB" id="A0A5K7XFL8"/>
<organism evidence="2 3">
    <name type="scientific">Lacipirellula parvula</name>
    <dbReference type="NCBI Taxonomy" id="2650471"/>
    <lineage>
        <taxon>Bacteria</taxon>
        <taxon>Pseudomonadati</taxon>
        <taxon>Planctomycetota</taxon>
        <taxon>Planctomycetia</taxon>
        <taxon>Pirellulales</taxon>
        <taxon>Lacipirellulaceae</taxon>
        <taxon>Lacipirellula</taxon>
    </lineage>
</organism>
<sequence>MSCQLRLRVLRQCTPALALAVSLLAGRGAQAQAPAGTVEPVHRVANAAAAQAQQPTQVAARIAEPAAGAPFDLEQKPGEHPLMPALRVAQEGVQHIDADIKDYSAIMYKQERIDGELQEQEVAFVKVRHQPFSVHMFFLSPNKGRECLYVAGPNGEKGVLHARDSGFRKKLGVFELDPDGRLAMAGQKYPISKLGIRNLTTELIDVASKDINFGECEVRTLQTTIGTATDKRPVTVIEVVHPTPRKNFRFHKAQVFIDNELRVPIRYAAYLWPQNPGEEPPLEEAYTYLNLKVNNGFTDADFDRTKNVELFKN</sequence>
<proteinExistence type="predicted"/>
<feature type="chain" id="PRO_5025020141" description="DUF1571 domain-containing protein" evidence="1">
    <location>
        <begin position="32"/>
        <end position="313"/>
    </location>
</feature>
<dbReference type="EMBL" id="AP021861">
    <property type="protein sequence ID" value="BBO35308.1"/>
    <property type="molecule type" value="Genomic_DNA"/>
</dbReference>
<gene>
    <name evidence="2" type="ORF">PLANPX_4920</name>
</gene>
<protein>
    <recommendedName>
        <fullName evidence="4">DUF1571 domain-containing protein</fullName>
    </recommendedName>
</protein>
<evidence type="ECO:0008006" key="4">
    <source>
        <dbReference type="Google" id="ProtNLM"/>
    </source>
</evidence>
<name>A0A5K7XFL8_9BACT</name>
<accession>A0A5K7XFL8</accession>
<evidence type="ECO:0000313" key="3">
    <source>
        <dbReference type="Proteomes" id="UP000326837"/>
    </source>
</evidence>